<gene>
    <name evidence="2" type="ORF">NCTC11923_01845</name>
</gene>
<protein>
    <recommendedName>
        <fullName evidence="4">DUF4839 domain-containing protein</fullName>
    </recommendedName>
</protein>
<organism evidence="2 3">
    <name type="scientific">Actinomyces slackii</name>
    <dbReference type="NCBI Taxonomy" id="52774"/>
    <lineage>
        <taxon>Bacteria</taxon>
        <taxon>Bacillati</taxon>
        <taxon>Actinomycetota</taxon>
        <taxon>Actinomycetes</taxon>
        <taxon>Actinomycetales</taxon>
        <taxon>Actinomycetaceae</taxon>
        <taxon>Actinomyces</taxon>
    </lineage>
</organism>
<accession>A0A3S4WL09</accession>
<feature type="region of interest" description="Disordered" evidence="1">
    <location>
        <begin position="117"/>
        <end position="163"/>
    </location>
</feature>
<dbReference type="EMBL" id="LR134363">
    <property type="protein sequence ID" value="VEG75187.1"/>
    <property type="molecule type" value="Genomic_DNA"/>
</dbReference>
<reference evidence="2 3" key="1">
    <citation type="submission" date="2018-12" db="EMBL/GenBank/DDBJ databases">
        <authorList>
            <consortium name="Pathogen Informatics"/>
        </authorList>
    </citation>
    <scope>NUCLEOTIDE SEQUENCE [LARGE SCALE GENOMIC DNA]</scope>
    <source>
        <strain evidence="2 3">NCTC11923</strain>
    </source>
</reference>
<dbReference type="STRING" id="1278298.GCA_000428685_02203"/>
<sequence>MFSRSQLRDNIVVGMLATALIVFPVSACGKSEAVPQVQPPLSSSKFDDHDYLEVAALFQEAGFTNVKMEPIPDLVLGWLVEDGEVEEISIGGDTEFTTGERFDPSVPVIIRYHTFPEDASPSPMPEGSATASPLPATVSPTPMTVSPSVSPVPKAPQTTGPAPTTTTATLTAENNEDLAVLLMLKDPFDPSVASFAATYKNQVIEFDGCVVAVAQHGSTKTRFDYLLSAGDYDPDSASGPSFQFSDINYYDFRFPSETAPESVPVGANLHFVAKVGQYDPATGLFQLDPIATTVR</sequence>
<evidence type="ECO:0000256" key="1">
    <source>
        <dbReference type="SAM" id="MobiDB-lite"/>
    </source>
</evidence>
<dbReference type="KEGG" id="asla:NCTC11923_01845"/>
<evidence type="ECO:0000313" key="2">
    <source>
        <dbReference type="EMBL" id="VEG75187.1"/>
    </source>
</evidence>
<evidence type="ECO:0008006" key="4">
    <source>
        <dbReference type="Google" id="ProtNLM"/>
    </source>
</evidence>
<proteinExistence type="predicted"/>
<feature type="compositionally biased region" description="Low complexity" evidence="1">
    <location>
        <begin position="137"/>
        <end position="163"/>
    </location>
</feature>
<dbReference type="Proteomes" id="UP000276899">
    <property type="component" value="Chromosome"/>
</dbReference>
<dbReference type="AlphaFoldDB" id="A0A3S4WL09"/>
<dbReference type="Pfam" id="PF16127">
    <property type="entry name" value="DUF4839"/>
    <property type="match status" value="1"/>
</dbReference>
<keyword evidence="3" id="KW-1185">Reference proteome</keyword>
<dbReference type="RefSeq" id="WP_084500849.1">
    <property type="nucleotide sequence ID" value="NZ_CBCRWE010000022.1"/>
</dbReference>
<evidence type="ECO:0000313" key="3">
    <source>
        <dbReference type="Proteomes" id="UP000276899"/>
    </source>
</evidence>
<dbReference type="InterPro" id="IPR032290">
    <property type="entry name" value="DUF4839"/>
</dbReference>
<name>A0A3S4WL09_9ACTO</name>